<evidence type="ECO:0000256" key="1">
    <source>
        <dbReference type="SAM" id="MobiDB-lite"/>
    </source>
</evidence>
<dbReference type="EMBL" id="CP115174">
    <property type="protein sequence ID" value="WBO23095.1"/>
    <property type="molecule type" value="Genomic_DNA"/>
</dbReference>
<feature type="chain" id="PRO_5046172868" description="DUF4124 domain-containing protein" evidence="2">
    <location>
        <begin position="28"/>
        <end position="136"/>
    </location>
</feature>
<reference evidence="3 4" key="1">
    <citation type="submission" date="2022-12" db="EMBL/GenBank/DDBJ databases">
        <title>Sphingomonas abieness sp. nov., an endophytic bacterium isolated from Abies koreana.</title>
        <authorList>
            <person name="Jiang L."/>
            <person name="Lee J."/>
        </authorList>
    </citation>
    <scope>NUCLEOTIDE SEQUENCE [LARGE SCALE GENOMIC DNA]</scope>
    <source>
        <strain evidence="4">PAMB 00755</strain>
    </source>
</reference>
<keyword evidence="4" id="KW-1185">Reference proteome</keyword>
<feature type="signal peptide" evidence="2">
    <location>
        <begin position="1"/>
        <end position="27"/>
    </location>
</feature>
<feature type="region of interest" description="Disordered" evidence="1">
    <location>
        <begin position="65"/>
        <end position="92"/>
    </location>
</feature>
<evidence type="ECO:0000256" key="2">
    <source>
        <dbReference type="SAM" id="SignalP"/>
    </source>
</evidence>
<evidence type="ECO:0008006" key="5">
    <source>
        <dbReference type="Google" id="ProtNLM"/>
    </source>
</evidence>
<dbReference type="Proteomes" id="UP001210865">
    <property type="component" value="Chromosome"/>
</dbReference>
<sequence length="136" mass="14218">MRRLLLLSLLASGTIGLPALAPAPALAQIGTDRIIDVYGDEKCPSSNGQQIVVCRHHNAEEKYRIPKDLRDEEPSPQRGGGNANAMNAQATTGGTGVQVNSCNAIGGGVNAGCTKKGIDAWKAQQRADKKAEDGNP</sequence>
<feature type="compositionally biased region" description="Low complexity" evidence="1">
    <location>
        <begin position="83"/>
        <end position="92"/>
    </location>
</feature>
<organism evidence="3 4">
    <name type="scientific">Sphingomonas abietis</name>
    <dbReference type="NCBI Taxonomy" id="3012344"/>
    <lineage>
        <taxon>Bacteria</taxon>
        <taxon>Pseudomonadati</taxon>
        <taxon>Pseudomonadota</taxon>
        <taxon>Alphaproteobacteria</taxon>
        <taxon>Sphingomonadales</taxon>
        <taxon>Sphingomonadaceae</taxon>
        <taxon>Sphingomonas</taxon>
    </lineage>
</organism>
<feature type="compositionally biased region" description="Basic and acidic residues" evidence="1">
    <location>
        <begin position="65"/>
        <end position="75"/>
    </location>
</feature>
<evidence type="ECO:0000313" key="3">
    <source>
        <dbReference type="EMBL" id="WBO23095.1"/>
    </source>
</evidence>
<dbReference type="RefSeq" id="WP_270077732.1">
    <property type="nucleotide sequence ID" value="NZ_CP115174.1"/>
</dbReference>
<keyword evidence="2" id="KW-0732">Signal</keyword>
<gene>
    <name evidence="3" type="ORF">PBT88_02845</name>
</gene>
<name>A0ABY7NNJ2_9SPHN</name>
<protein>
    <recommendedName>
        <fullName evidence="5">DUF4124 domain-containing protein</fullName>
    </recommendedName>
</protein>
<accession>A0ABY7NNJ2</accession>
<proteinExistence type="predicted"/>
<evidence type="ECO:0000313" key="4">
    <source>
        <dbReference type="Proteomes" id="UP001210865"/>
    </source>
</evidence>